<keyword evidence="3" id="KW-1185">Reference proteome</keyword>
<evidence type="ECO:0000256" key="1">
    <source>
        <dbReference type="SAM" id="MobiDB-lite"/>
    </source>
</evidence>
<evidence type="ECO:0000313" key="2">
    <source>
        <dbReference type="EnsemblMetazoa" id="ADIR001798-PA"/>
    </source>
</evidence>
<sequence>MLHAPTTSWHNLSPNSENSIPAMELNTLCQTKQEEDAKGRSVQEGELIFPTFSISDAENKRYEFVRHIYETVPITYIGRGYRGNATHFPMGVYDNEVPTKSHCHSSYGRMRPYFIPHRTRTKSESSDPTNLSISRDHPAGHGGASSSSASASGATVSTTLMETCEHAGAIVDTPMNAAANSGTRYKNPVVVLRKSSSLENVRVDNSLEGSQHSHEMEFVSSRIQKLKVQEEILARCPEPTKHYTTLGCEPSDELSAQGCPRWFNCSTLAHRAGDKCYLYGKAYELHEHVPDEKVKSSCLALCTCQMNTRRGVAEFHCAHIDCPEFLTPHRTGCVRQYRTNDCCASRQACGEKRSSLPRCTAGGVEYYEGERMHFPDDPCRTCICTQHFNENDHPFANAKCYTNECAFELIAPSVLGNGAAPVYYGDRCCPWEWRLPKPEDRIASRNGKPSRISEQPIELMCTYGNLTLTVGESLTPDVTPVGMYECVCAIPPMVHCTLTAT</sequence>
<dbReference type="Proteomes" id="UP000075884">
    <property type="component" value="Unassembled WGS sequence"/>
</dbReference>
<dbReference type="EnsemblMetazoa" id="ADIR001798-RA">
    <property type="protein sequence ID" value="ADIR001798-PA"/>
    <property type="gene ID" value="ADIR001798"/>
</dbReference>
<evidence type="ECO:0008006" key="4">
    <source>
        <dbReference type="Google" id="ProtNLM"/>
    </source>
</evidence>
<proteinExistence type="predicted"/>
<dbReference type="AlphaFoldDB" id="A0A182N2E0"/>
<reference evidence="2" key="2">
    <citation type="submission" date="2020-05" db="UniProtKB">
        <authorList>
            <consortium name="EnsemblMetazoa"/>
        </authorList>
    </citation>
    <scope>IDENTIFICATION</scope>
    <source>
        <strain evidence="2">WRAIR2</strain>
    </source>
</reference>
<feature type="compositionally biased region" description="Low complexity" evidence="1">
    <location>
        <begin position="144"/>
        <end position="154"/>
    </location>
</feature>
<evidence type="ECO:0000313" key="3">
    <source>
        <dbReference type="Proteomes" id="UP000075884"/>
    </source>
</evidence>
<organism evidence="2 3">
    <name type="scientific">Anopheles dirus</name>
    <dbReference type="NCBI Taxonomy" id="7168"/>
    <lineage>
        <taxon>Eukaryota</taxon>
        <taxon>Metazoa</taxon>
        <taxon>Ecdysozoa</taxon>
        <taxon>Arthropoda</taxon>
        <taxon>Hexapoda</taxon>
        <taxon>Insecta</taxon>
        <taxon>Pterygota</taxon>
        <taxon>Neoptera</taxon>
        <taxon>Endopterygota</taxon>
        <taxon>Diptera</taxon>
        <taxon>Nematocera</taxon>
        <taxon>Culicoidea</taxon>
        <taxon>Culicidae</taxon>
        <taxon>Anophelinae</taxon>
        <taxon>Anopheles</taxon>
    </lineage>
</organism>
<dbReference type="VEuPathDB" id="VectorBase:ADIR001798"/>
<feature type="region of interest" description="Disordered" evidence="1">
    <location>
        <begin position="118"/>
        <end position="154"/>
    </location>
</feature>
<accession>A0A182N2E0</accession>
<reference evidence="3" key="1">
    <citation type="submission" date="2013-03" db="EMBL/GenBank/DDBJ databases">
        <title>The Genome Sequence of Anopheles dirus WRAIR2.</title>
        <authorList>
            <consortium name="The Broad Institute Genomics Platform"/>
            <person name="Neafsey D.E."/>
            <person name="Walton C."/>
            <person name="Walker B."/>
            <person name="Young S.K."/>
            <person name="Zeng Q."/>
            <person name="Gargeya S."/>
            <person name="Fitzgerald M."/>
            <person name="Haas B."/>
            <person name="Abouelleil A."/>
            <person name="Allen A.W."/>
            <person name="Alvarado L."/>
            <person name="Arachchi H.M."/>
            <person name="Berlin A.M."/>
            <person name="Chapman S.B."/>
            <person name="Gainer-Dewar J."/>
            <person name="Goldberg J."/>
            <person name="Griggs A."/>
            <person name="Gujja S."/>
            <person name="Hansen M."/>
            <person name="Howarth C."/>
            <person name="Imamovic A."/>
            <person name="Ireland A."/>
            <person name="Larimer J."/>
            <person name="McCowan C."/>
            <person name="Murphy C."/>
            <person name="Pearson M."/>
            <person name="Poon T.W."/>
            <person name="Priest M."/>
            <person name="Roberts A."/>
            <person name="Saif S."/>
            <person name="Shea T."/>
            <person name="Sisk P."/>
            <person name="Sykes S."/>
            <person name="Wortman J."/>
            <person name="Nusbaum C."/>
            <person name="Birren B."/>
        </authorList>
    </citation>
    <scope>NUCLEOTIDE SEQUENCE [LARGE SCALE GENOMIC DNA]</scope>
    <source>
        <strain evidence="3">WRAIR2</strain>
    </source>
</reference>
<protein>
    <recommendedName>
        <fullName evidence="4">VWFC domain-containing protein</fullName>
    </recommendedName>
</protein>
<name>A0A182N2E0_9DIPT</name>
<dbReference type="STRING" id="7168.A0A182N2E0"/>